<dbReference type="GO" id="GO:0005739">
    <property type="term" value="C:mitochondrion"/>
    <property type="evidence" value="ECO:0007669"/>
    <property type="project" value="TreeGrafter"/>
</dbReference>
<keyword evidence="2" id="KW-0410">Iron transport</keyword>
<organism evidence="4 5">
    <name type="scientific">Amylocarpus encephaloides</name>
    <dbReference type="NCBI Taxonomy" id="45428"/>
    <lineage>
        <taxon>Eukaryota</taxon>
        <taxon>Fungi</taxon>
        <taxon>Dikarya</taxon>
        <taxon>Ascomycota</taxon>
        <taxon>Pezizomycotina</taxon>
        <taxon>Leotiomycetes</taxon>
        <taxon>Helotiales</taxon>
        <taxon>Helotiales incertae sedis</taxon>
        <taxon>Amylocarpus</taxon>
    </lineage>
</organism>
<keyword evidence="2" id="KW-0813">Transport</keyword>
<dbReference type="OrthoDB" id="1897642at2759"/>
<keyword evidence="5" id="KW-1185">Reference proteome</keyword>
<gene>
    <name evidence="4" type="ORF">BJ875DRAFT_150653</name>
</gene>
<dbReference type="GO" id="GO:0006826">
    <property type="term" value="P:iron ion transport"/>
    <property type="evidence" value="ECO:0007669"/>
    <property type="project" value="UniProtKB-KW"/>
</dbReference>
<dbReference type="PANTHER" id="PTHR16821:SF2">
    <property type="entry name" value="FRATAXIN, MITOCHONDRIAL"/>
    <property type="match status" value="1"/>
</dbReference>
<dbReference type="GO" id="GO:0051537">
    <property type="term" value="F:2 iron, 2 sulfur cluster binding"/>
    <property type="evidence" value="ECO:0007669"/>
    <property type="project" value="TreeGrafter"/>
</dbReference>
<evidence type="ECO:0000256" key="3">
    <source>
        <dbReference type="ARBA" id="ARBA00023004"/>
    </source>
</evidence>
<accession>A0A9P8C1R3</accession>
<comment type="similarity">
    <text evidence="1">Belongs to the frataxin family.</text>
</comment>
<evidence type="ECO:0000313" key="5">
    <source>
        <dbReference type="Proteomes" id="UP000824998"/>
    </source>
</evidence>
<keyword evidence="2" id="KW-0406">Ion transport</keyword>
<dbReference type="GO" id="GO:0008199">
    <property type="term" value="F:ferric iron binding"/>
    <property type="evidence" value="ECO:0007669"/>
    <property type="project" value="InterPro"/>
</dbReference>
<proteinExistence type="inferred from homology"/>
<dbReference type="AlphaFoldDB" id="A0A9P8C1R3"/>
<reference evidence="4" key="1">
    <citation type="journal article" date="2021" name="IMA Fungus">
        <title>Genomic characterization of three marine fungi, including Emericellopsis atlantica sp. nov. with signatures of a generalist lifestyle and marine biomass degradation.</title>
        <authorList>
            <person name="Hagestad O.C."/>
            <person name="Hou L."/>
            <person name="Andersen J.H."/>
            <person name="Hansen E.H."/>
            <person name="Altermark B."/>
            <person name="Li C."/>
            <person name="Kuhnert E."/>
            <person name="Cox R.J."/>
            <person name="Crous P.W."/>
            <person name="Spatafora J.W."/>
            <person name="Lail K."/>
            <person name="Amirebrahimi M."/>
            <person name="Lipzen A."/>
            <person name="Pangilinan J."/>
            <person name="Andreopoulos W."/>
            <person name="Hayes R.D."/>
            <person name="Ng V."/>
            <person name="Grigoriev I.V."/>
            <person name="Jackson S.A."/>
            <person name="Sutton T.D.S."/>
            <person name="Dobson A.D.W."/>
            <person name="Rama T."/>
        </authorList>
    </citation>
    <scope>NUCLEOTIDE SEQUENCE</scope>
    <source>
        <strain evidence="4">TRa018bII</strain>
    </source>
</reference>
<dbReference type="GO" id="GO:0008198">
    <property type="term" value="F:ferrous iron binding"/>
    <property type="evidence" value="ECO:0007669"/>
    <property type="project" value="TreeGrafter"/>
</dbReference>
<dbReference type="GO" id="GO:0016226">
    <property type="term" value="P:iron-sulfur cluster assembly"/>
    <property type="evidence" value="ECO:0007669"/>
    <property type="project" value="InterPro"/>
</dbReference>
<dbReference type="InterPro" id="IPR002908">
    <property type="entry name" value="Frataxin/CyaY"/>
</dbReference>
<evidence type="ECO:0000256" key="2">
    <source>
        <dbReference type="ARBA" id="ARBA00022496"/>
    </source>
</evidence>
<comment type="caution">
    <text evidence="4">The sequence shown here is derived from an EMBL/GenBank/DDBJ whole genome shotgun (WGS) entry which is preliminary data.</text>
</comment>
<dbReference type="PROSITE" id="PS50810">
    <property type="entry name" value="FRATAXIN_2"/>
    <property type="match status" value="1"/>
</dbReference>
<evidence type="ECO:0000313" key="4">
    <source>
        <dbReference type="EMBL" id="KAG9230594.1"/>
    </source>
</evidence>
<dbReference type="Proteomes" id="UP000824998">
    <property type="component" value="Unassembled WGS sequence"/>
</dbReference>
<dbReference type="InterPro" id="IPR036524">
    <property type="entry name" value="Frataxin/CyaY_sf"/>
</dbReference>
<dbReference type="Gene3D" id="3.30.920.10">
    <property type="entry name" value="Frataxin/CyaY"/>
    <property type="match status" value="1"/>
</dbReference>
<dbReference type="GO" id="GO:0006879">
    <property type="term" value="P:intracellular iron ion homeostasis"/>
    <property type="evidence" value="ECO:0007669"/>
    <property type="project" value="TreeGrafter"/>
</dbReference>
<dbReference type="SUPFAM" id="SSF55387">
    <property type="entry name" value="Frataxin/Nqo15-like"/>
    <property type="match status" value="1"/>
</dbReference>
<dbReference type="GO" id="GO:0034986">
    <property type="term" value="F:iron chaperone activity"/>
    <property type="evidence" value="ECO:0007669"/>
    <property type="project" value="TreeGrafter"/>
</dbReference>
<protein>
    <submittedName>
        <fullName evidence="4">Uncharacterized protein</fullName>
    </submittedName>
</protein>
<sequence>MMPLRSFRWIYSAPFRRYRKFYQFPLAANTHRNADSHRSLSRYPKTTASAPIPNEIARATHLSEQNYRELIDVYFKAVIEYSGYAQEQGSNIKVGRLNNVITIAAPKTGSFLLTGESHSRRVLLSSPISGSKAFDWVVPGQEQYIDNGSTMGEWLCLEDGVNLSTILNAELGMEMEMQFG</sequence>
<dbReference type="GO" id="GO:0004322">
    <property type="term" value="F:ferroxidase activity"/>
    <property type="evidence" value="ECO:0007669"/>
    <property type="project" value="TreeGrafter"/>
</dbReference>
<evidence type="ECO:0000256" key="1">
    <source>
        <dbReference type="ARBA" id="ARBA00008183"/>
    </source>
</evidence>
<dbReference type="EMBL" id="MU251659">
    <property type="protein sequence ID" value="KAG9230594.1"/>
    <property type="molecule type" value="Genomic_DNA"/>
</dbReference>
<keyword evidence="3" id="KW-0408">Iron</keyword>
<dbReference type="SMART" id="SM01219">
    <property type="entry name" value="Frataxin_Cyay"/>
    <property type="match status" value="1"/>
</dbReference>
<dbReference type="PANTHER" id="PTHR16821">
    <property type="entry name" value="FRATAXIN"/>
    <property type="match status" value="1"/>
</dbReference>
<dbReference type="Pfam" id="PF01491">
    <property type="entry name" value="Frataxin_Cyay"/>
    <property type="match status" value="1"/>
</dbReference>
<name>A0A9P8C1R3_9HELO</name>